<evidence type="ECO:0000313" key="7">
    <source>
        <dbReference type="Proteomes" id="UP000215335"/>
    </source>
</evidence>
<dbReference type="GO" id="GO:0006508">
    <property type="term" value="P:proteolysis"/>
    <property type="evidence" value="ECO:0007669"/>
    <property type="project" value="UniProtKB-KW"/>
</dbReference>
<evidence type="ECO:0000259" key="5">
    <source>
        <dbReference type="Pfam" id="PF00089"/>
    </source>
</evidence>
<gene>
    <name evidence="6" type="ORF">TSAR_009908</name>
</gene>
<keyword evidence="4" id="KW-1015">Disulfide bond</keyword>
<dbReference type="Proteomes" id="UP000215335">
    <property type="component" value="Unassembled WGS sequence"/>
</dbReference>
<keyword evidence="3" id="KW-0720">Serine protease</keyword>
<evidence type="ECO:0000256" key="1">
    <source>
        <dbReference type="ARBA" id="ARBA00022670"/>
    </source>
</evidence>
<dbReference type="EMBL" id="NNAY01000038">
    <property type="protein sequence ID" value="OXU31685.1"/>
    <property type="molecule type" value="Genomic_DNA"/>
</dbReference>
<name>A0A232FM04_9HYME</name>
<keyword evidence="1" id="KW-0645">Protease</keyword>
<evidence type="ECO:0000256" key="2">
    <source>
        <dbReference type="ARBA" id="ARBA00022801"/>
    </source>
</evidence>
<comment type="caution">
    <text evidence="6">The sequence shown here is derived from an EMBL/GenBank/DDBJ whole genome shotgun (WGS) entry which is preliminary data.</text>
</comment>
<dbReference type="AlphaFoldDB" id="A0A232FM04"/>
<dbReference type="PANTHER" id="PTHR24276:SF98">
    <property type="entry name" value="FI18310P1-RELATED"/>
    <property type="match status" value="1"/>
</dbReference>
<feature type="domain" description="Peptidase S1" evidence="5">
    <location>
        <begin position="1"/>
        <end position="57"/>
    </location>
</feature>
<evidence type="ECO:0000256" key="4">
    <source>
        <dbReference type="ARBA" id="ARBA00023157"/>
    </source>
</evidence>
<evidence type="ECO:0000256" key="3">
    <source>
        <dbReference type="ARBA" id="ARBA00022825"/>
    </source>
</evidence>
<dbReference type="Pfam" id="PF00089">
    <property type="entry name" value="Trypsin"/>
    <property type="match status" value="1"/>
</dbReference>
<sequence length="75" mass="8014">MVCGRVIGTQSVCAADSGGPLIPKGIQMGVTSASYGKCISGGLPNLFTKVSSYKLWVQRQLFTYGDSFQLVKNRP</sequence>
<dbReference type="InterPro" id="IPR001254">
    <property type="entry name" value="Trypsin_dom"/>
</dbReference>
<dbReference type="InterPro" id="IPR043504">
    <property type="entry name" value="Peptidase_S1_PA_chymotrypsin"/>
</dbReference>
<evidence type="ECO:0000313" key="6">
    <source>
        <dbReference type="EMBL" id="OXU31685.1"/>
    </source>
</evidence>
<dbReference type="GO" id="GO:0004252">
    <property type="term" value="F:serine-type endopeptidase activity"/>
    <property type="evidence" value="ECO:0007669"/>
    <property type="project" value="InterPro"/>
</dbReference>
<keyword evidence="2" id="KW-0378">Hydrolase</keyword>
<keyword evidence="7" id="KW-1185">Reference proteome</keyword>
<dbReference type="Gene3D" id="2.40.10.10">
    <property type="entry name" value="Trypsin-like serine proteases"/>
    <property type="match status" value="1"/>
</dbReference>
<dbReference type="InterPro" id="IPR009003">
    <property type="entry name" value="Peptidase_S1_PA"/>
</dbReference>
<dbReference type="STRING" id="543379.A0A232FM04"/>
<organism evidence="6 7">
    <name type="scientific">Trichomalopsis sarcophagae</name>
    <dbReference type="NCBI Taxonomy" id="543379"/>
    <lineage>
        <taxon>Eukaryota</taxon>
        <taxon>Metazoa</taxon>
        <taxon>Ecdysozoa</taxon>
        <taxon>Arthropoda</taxon>
        <taxon>Hexapoda</taxon>
        <taxon>Insecta</taxon>
        <taxon>Pterygota</taxon>
        <taxon>Neoptera</taxon>
        <taxon>Endopterygota</taxon>
        <taxon>Hymenoptera</taxon>
        <taxon>Apocrita</taxon>
        <taxon>Proctotrupomorpha</taxon>
        <taxon>Chalcidoidea</taxon>
        <taxon>Pteromalidae</taxon>
        <taxon>Pteromalinae</taxon>
        <taxon>Trichomalopsis</taxon>
    </lineage>
</organism>
<dbReference type="InterPro" id="IPR050430">
    <property type="entry name" value="Peptidase_S1"/>
</dbReference>
<protein>
    <recommendedName>
        <fullName evidence="5">Peptidase S1 domain-containing protein</fullName>
    </recommendedName>
</protein>
<proteinExistence type="predicted"/>
<accession>A0A232FM04</accession>
<reference evidence="6 7" key="1">
    <citation type="journal article" date="2017" name="Curr. Biol.">
        <title>The Evolution of Venom by Co-option of Single-Copy Genes.</title>
        <authorList>
            <person name="Martinson E.O."/>
            <person name="Mrinalini"/>
            <person name="Kelkar Y.D."/>
            <person name="Chang C.H."/>
            <person name="Werren J.H."/>
        </authorList>
    </citation>
    <scope>NUCLEOTIDE SEQUENCE [LARGE SCALE GENOMIC DNA]</scope>
    <source>
        <strain evidence="6 7">Alberta</strain>
        <tissue evidence="6">Whole body</tissue>
    </source>
</reference>
<dbReference type="SUPFAM" id="SSF50494">
    <property type="entry name" value="Trypsin-like serine proteases"/>
    <property type="match status" value="1"/>
</dbReference>
<dbReference type="PANTHER" id="PTHR24276">
    <property type="entry name" value="POLYSERASE-RELATED"/>
    <property type="match status" value="1"/>
</dbReference>